<protein>
    <submittedName>
        <fullName evidence="1">Uncharacterized protein</fullName>
    </submittedName>
</protein>
<evidence type="ECO:0000313" key="2">
    <source>
        <dbReference type="Proteomes" id="UP001168972"/>
    </source>
</evidence>
<organism evidence="1 2">
    <name type="scientific">Microctonus hyperodae</name>
    <name type="common">Parasitoid wasp</name>
    <dbReference type="NCBI Taxonomy" id="165561"/>
    <lineage>
        <taxon>Eukaryota</taxon>
        <taxon>Metazoa</taxon>
        <taxon>Ecdysozoa</taxon>
        <taxon>Arthropoda</taxon>
        <taxon>Hexapoda</taxon>
        <taxon>Insecta</taxon>
        <taxon>Pterygota</taxon>
        <taxon>Neoptera</taxon>
        <taxon>Endopterygota</taxon>
        <taxon>Hymenoptera</taxon>
        <taxon>Apocrita</taxon>
        <taxon>Ichneumonoidea</taxon>
        <taxon>Braconidae</taxon>
        <taxon>Euphorinae</taxon>
        <taxon>Microctonus</taxon>
    </lineage>
</organism>
<comment type="caution">
    <text evidence="1">The sequence shown here is derived from an EMBL/GenBank/DDBJ whole genome shotgun (WGS) entry which is preliminary data.</text>
</comment>
<evidence type="ECO:0000313" key="1">
    <source>
        <dbReference type="EMBL" id="KAK0167105.1"/>
    </source>
</evidence>
<keyword evidence="2" id="KW-1185">Reference proteome</keyword>
<proteinExistence type="predicted"/>
<sequence length="191" mass="21695">MGRNNVILVCIILLGGTFTTLKTVHSSLIKEYNNRFDNVTGLIIPEELPTILSLIYSNIPPIKKGTDSRVGVGFRLGEHADFQVLFEIGPQKETEPIGNTESKRRRQIMLDSAMRGEYGPWAKSVAKFNIEKLKKREEAKLTTNVDNNGKNKNSMDTNWLLKWSKEIAKFKGSREPSENTMIQKIRMNNGR</sequence>
<gene>
    <name evidence="1" type="ORF">PV327_004547</name>
</gene>
<accession>A0AA39FCQ3</accession>
<dbReference type="AlphaFoldDB" id="A0AA39FCQ3"/>
<name>A0AA39FCQ3_MICHY</name>
<reference evidence="1" key="1">
    <citation type="journal article" date="2023" name="bioRxiv">
        <title>Scaffold-level genome assemblies of two parasitoid biocontrol wasps reveal the parthenogenesis mechanism and an associated novel virus.</title>
        <authorList>
            <person name="Inwood S."/>
            <person name="Skelly J."/>
            <person name="Guhlin J."/>
            <person name="Harrop T."/>
            <person name="Goldson S."/>
            <person name="Dearden P."/>
        </authorList>
    </citation>
    <scope>NUCLEOTIDE SEQUENCE</scope>
    <source>
        <strain evidence="1">Lincoln</strain>
        <tissue evidence="1">Whole body</tissue>
    </source>
</reference>
<reference evidence="1" key="2">
    <citation type="submission" date="2023-03" db="EMBL/GenBank/DDBJ databases">
        <authorList>
            <person name="Inwood S.N."/>
            <person name="Skelly J.G."/>
            <person name="Guhlin J."/>
            <person name="Harrop T.W.R."/>
            <person name="Goldson S.G."/>
            <person name="Dearden P.K."/>
        </authorList>
    </citation>
    <scope>NUCLEOTIDE SEQUENCE</scope>
    <source>
        <strain evidence="1">Lincoln</strain>
        <tissue evidence="1">Whole body</tissue>
    </source>
</reference>
<dbReference type="EMBL" id="JAQQBR010001832">
    <property type="protein sequence ID" value="KAK0167105.1"/>
    <property type="molecule type" value="Genomic_DNA"/>
</dbReference>
<dbReference type="Proteomes" id="UP001168972">
    <property type="component" value="Unassembled WGS sequence"/>
</dbReference>